<dbReference type="Pfam" id="PF00809">
    <property type="entry name" value="Pterin_bind"/>
    <property type="match status" value="1"/>
</dbReference>
<evidence type="ECO:0000256" key="6">
    <source>
        <dbReference type="ARBA" id="ARBA00022723"/>
    </source>
</evidence>
<keyword evidence="6" id="KW-0479">Metal-binding</keyword>
<evidence type="ECO:0000256" key="3">
    <source>
        <dbReference type="ARBA" id="ARBA00004763"/>
    </source>
</evidence>
<dbReference type="InterPro" id="IPR011005">
    <property type="entry name" value="Dihydropteroate_synth-like_sf"/>
</dbReference>
<comment type="caution">
    <text evidence="10">The sequence shown here is derived from an EMBL/GenBank/DDBJ whole genome shotgun (WGS) entry which is preliminary data.</text>
</comment>
<evidence type="ECO:0000256" key="2">
    <source>
        <dbReference type="ARBA" id="ARBA00001946"/>
    </source>
</evidence>
<reference evidence="10 11" key="1">
    <citation type="submission" date="2020-08" db="EMBL/GenBank/DDBJ databases">
        <title>Genomic Encyclopedia of Type Strains, Phase IV (KMG-IV): sequencing the most valuable type-strain genomes for metagenomic binning, comparative biology and taxonomic classification.</title>
        <authorList>
            <person name="Goeker M."/>
        </authorList>
    </citation>
    <scope>NUCLEOTIDE SEQUENCE [LARGE SCALE GENOMIC DNA]</scope>
    <source>
        <strain evidence="10 11">DSM 103679</strain>
    </source>
</reference>
<comment type="catalytic activity">
    <reaction evidence="1">
        <text>(7,8-dihydropterin-6-yl)methyl diphosphate + 4-aminobenzoate = 7,8-dihydropteroate + diphosphate</text>
        <dbReference type="Rhea" id="RHEA:19949"/>
        <dbReference type="ChEBI" id="CHEBI:17836"/>
        <dbReference type="ChEBI" id="CHEBI:17839"/>
        <dbReference type="ChEBI" id="CHEBI:33019"/>
        <dbReference type="ChEBI" id="CHEBI:72950"/>
        <dbReference type="EC" id="2.5.1.15"/>
    </reaction>
</comment>
<gene>
    <name evidence="10" type="ORF">HNP77_000545</name>
</gene>
<dbReference type="GO" id="GO:0046656">
    <property type="term" value="P:folic acid biosynthetic process"/>
    <property type="evidence" value="ECO:0007669"/>
    <property type="project" value="UniProtKB-KW"/>
</dbReference>
<accession>A0A840SFI7</accession>
<proteinExistence type="predicted"/>
<evidence type="ECO:0000256" key="5">
    <source>
        <dbReference type="ARBA" id="ARBA00022679"/>
    </source>
</evidence>
<keyword evidence="7" id="KW-0460">Magnesium</keyword>
<organism evidence="10 11">
    <name type="scientific">Treponema rectale</name>
    <dbReference type="NCBI Taxonomy" id="744512"/>
    <lineage>
        <taxon>Bacteria</taxon>
        <taxon>Pseudomonadati</taxon>
        <taxon>Spirochaetota</taxon>
        <taxon>Spirochaetia</taxon>
        <taxon>Spirochaetales</taxon>
        <taxon>Treponemataceae</taxon>
        <taxon>Treponema</taxon>
    </lineage>
</organism>
<evidence type="ECO:0000256" key="7">
    <source>
        <dbReference type="ARBA" id="ARBA00022842"/>
    </source>
</evidence>
<dbReference type="InterPro" id="IPR006390">
    <property type="entry name" value="DHP_synth_dom"/>
</dbReference>
<evidence type="ECO:0000256" key="8">
    <source>
        <dbReference type="ARBA" id="ARBA00022909"/>
    </source>
</evidence>
<dbReference type="PANTHER" id="PTHR20941:SF1">
    <property type="entry name" value="FOLIC ACID SYNTHESIS PROTEIN FOL1"/>
    <property type="match status" value="1"/>
</dbReference>
<dbReference type="SUPFAM" id="SSF51717">
    <property type="entry name" value="Dihydropteroate synthetase-like"/>
    <property type="match status" value="1"/>
</dbReference>
<evidence type="ECO:0000256" key="4">
    <source>
        <dbReference type="ARBA" id="ARBA00012458"/>
    </source>
</evidence>
<evidence type="ECO:0000259" key="9">
    <source>
        <dbReference type="PROSITE" id="PS50972"/>
    </source>
</evidence>
<dbReference type="GO" id="GO:0046654">
    <property type="term" value="P:tetrahydrofolate biosynthetic process"/>
    <property type="evidence" value="ECO:0007669"/>
    <property type="project" value="TreeGrafter"/>
</dbReference>
<dbReference type="PROSITE" id="PS50972">
    <property type="entry name" value="PTERIN_BINDING"/>
    <property type="match status" value="1"/>
</dbReference>
<name>A0A840SFI7_9SPIR</name>
<dbReference type="InterPro" id="IPR045031">
    <property type="entry name" value="DHP_synth-like"/>
</dbReference>
<evidence type="ECO:0000256" key="1">
    <source>
        <dbReference type="ARBA" id="ARBA00000012"/>
    </source>
</evidence>
<protein>
    <recommendedName>
        <fullName evidence="4">dihydropteroate synthase</fullName>
        <ecNumber evidence="4">2.5.1.15</ecNumber>
    </recommendedName>
</protein>
<feature type="domain" description="Pterin-binding" evidence="9">
    <location>
        <begin position="19"/>
        <end position="267"/>
    </location>
</feature>
<keyword evidence="11" id="KW-1185">Reference proteome</keyword>
<dbReference type="RefSeq" id="WP_246428842.1">
    <property type="nucleotide sequence ID" value="NZ_JACHFR010000001.1"/>
</dbReference>
<dbReference type="CDD" id="cd00739">
    <property type="entry name" value="DHPS"/>
    <property type="match status" value="1"/>
</dbReference>
<dbReference type="Gene3D" id="3.20.20.20">
    <property type="entry name" value="Dihydropteroate synthase-like"/>
    <property type="match status" value="1"/>
</dbReference>
<dbReference type="GO" id="GO:0005829">
    <property type="term" value="C:cytosol"/>
    <property type="evidence" value="ECO:0007669"/>
    <property type="project" value="TreeGrafter"/>
</dbReference>
<comment type="cofactor">
    <cofactor evidence="2">
        <name>Mg(2+)</name>
        <dbReference type="ChEBI" id="CHEBI:18420"/>
    </cofactor>
</comment>
<evidence type="ECO:0000313" key="10">
    <source>
        <dbReference type="EMBL" id="MBB5218201.1"/>
    </source>
</evidence>
<dbReference type="Proteomes" id="UP000578697">
    <property type="component" value="Unassembled WGS sequence"/>
</dbReference>
<dbReference type="GO" id="GO:0004156">
    <property type="term" value="F:dihydropteroate synthase activity"/>
    <property type="evidence" value="ECO:0007669"/>
    <property type="project" value="UniProtKB-EC"/>
</dbReference>
<dbReference type="EC" id="2.5.1.15" evidence="4"/>
<comment type="pathway">
    <text evidence="3">Cofactor biosynthesis; tetrahydrofolate biosynthesis; 7,8-dihydrofolate from 2-amino-4-hydroxy-6-hydroxymethyl-7,8-dihydropteridine diphosphate and 4-aminobenzoate: step 1/2.</text>
</comment>
<keyword evidence="5 10" id="KW-0808">Transferase</keyword>
<dbReference type="AlphaFoldDB" id="A0A840SFI7"/>
<evidence type="ECO:0000313" key="11">
    <source>
        <dbReference type="Proteomes" id="UP000578697"/>
    </source>
</evidence>
<dbReference type="EMBL" id="JACHFR010000001">
    <property type="protein sequence ID" value="MBB5218201.1"/>
    <property type="molecule type" value="Genomic_DNA"/>
</dbReference>
<dbReference type="NCBIfam" id="TIGR01496">
    <property type="entry name" value="DHPS"/>
    <property type="match status" value="1"/>
</dbReference>
<dbReference type="GO" id="GO:0046872">
    <property type="term" value="F:metal ion binding"/>
    <property type="evidence" value="ECO:0007669"/>
    <property type="project" value="UniProtKB-KW"/>
</dbReference>
<dbReference type="PANTHER" id="PTHR20941">
    <property type="entry name" value="FOLATE SYNTHESIS PROTEINS"/>
    <property type="match status" value="1"/>
</dbReference>
<sequence length="278" mass="30232">MKNYGLELSGRTITAKRDVFIMGIVNCTGDSFYSESRGGAERAFKLEQEGADIIDLGAESTRPGADYVSAEEEIKRLVPVIREIRKKSSIPISIDTRKKSVMEAAFNEGADMLNDVSALEDDEEMASFAAEKGIPVFLMHKRGIPSDMQNDTSYEDVFAEVDSYLRSRADYAVSKGISPSKIIVDPGIGFGKDLEANKCLTARCGQLCGGKYPVLMALSRKSYIGAITGRQTEDRLYGTIACNILSILSGASFVRVHDVAPCADVLAVLKSFRESGLL</sequence>
<dbReference type="InterPro" id="IPR000489">
    <property type="entry name" value="Pterin-binding_dom"/>
</dbReference>
<dbReference type="PROSITE" id="PS00793">
    <property type="entry name" value="DHPS_2"/>
    <property type="match status" value="1"/>
</dbReference>
<keyword evidence="8" id="KW-0289">Folate biosynthesis</keyword>